<evidence type="ECO:0000256" key="1">
    <source>
        <dbReference type="SAM" id="MobiDB-lite"/>
    </source>
</evidence>
<evidence type="ECO:0000313" key="3">
    <source>
        <dbReference type="Proteomes" id="UP001219518"/>
    </source>
</evidence>
<feature type="non-terminal residue" evidence="2">
    <location>
        <position position="1"/>
    </location>
</feature>
<comment type="caution">
    <text evidence="2">The sequence shown here is derived from an EMBL/GenBank/DDBJ whole genome shotgun (WGS) entry which is preliminary data.</text>
</comment>
<protein>
    <submittedName>
        <fullName evidence="2">Transposable element Hobo transposase</fullName>
    </submittedName>
</protein>
<reference evidence="2" key="2">
    <citation type="journal article" date="2023" name="BMC Genomics">
        <title>Pest status, molecular evolution, and epigenetic factors derived from the genome assembly of Frankliniella fusca, a thysanopteran phytovirus vector.</title>
        <authorList>
            <person name="Catto M.A."/>
            <person name="Labadie P.E."/>
            <person name="Jacobson A.L."/>
            <person name="Kennedy G.G."/>
            <person name="Srinivasan R."/>
            <person name="Hunt B.G."/>
        </authorList>
    </citation>
    <scope>NUCLEOTIDE SEQUENCE</scope>
    <source>
        <strain evidence="2">PL_HMW_Pooled</strain>
    </source>
</reference>
<reference evidence="2" key="1">
    <citation type="submission" date="2021-07" db="EMBL/GenBank/DDBJ databases">
        <authorList>
            <person name="Catto M.A."/>
            <person name="Jacobson A."/>
            <person name="Kennedy G."/>
            <person name="Labadie P."/>
            <person name="Hunt B.G."/>
            <person name="Srinivasan R."/>
        </authorList>
    </citation>
    <scope>NUCLEOTIDE SEQUENCE</scope>
    <source>
        <strain evidence="2">PL_HMW_Pooled</strain>
        <tissue evidence="2">Head</tissue>
    </source>
</reference>
<dbReference type="Proteomes" id="UP001219518">
    <property type="component" value="Unassembled WGS sequence"/>
</dbReference>
<name>A0AAE1HNJ5_9NEOP</name>
<dbReference type="SUPFAM" id="SSF140996">
    <property type="entry name" value="Hermes dimerisation domain"/>
    <property type="match status" value="1"/>
</dbReference>
<accession>A0AAE1HNJ5</accession>
<sequence length="295" mass="33101">MASQVGTRTKRRPGQAPGNAKADEAKAKKLECIEKLRSGEYSLVENVPLPTDDKWNRRVKPSEAWKKFGRVVVDKTHERTNFVQCFKCKLVKICHVSSGNTGNLTDHSCKPESTQVFDPLPRDVKGTVAELLAALSAENFLPFVLCESESFRKLAAFLVEVGFKHGVVKPEDILPCPKTVATKLHAKADEARHELVEEIKEDLENGLLSGTIDGWTDDQKHRKYMAHTVSHISKDTWEMQDNLLCLPHCHAESVTHEVIDEIIKMEKIKMNIDPNAKIHYVTDDGADVVKAVKRS</sequence>
<proteinExistence type="predicted"/>
<evidence type="ECO:0000313" key="2">
    <source>
        <dbReference type="EMBL" id="KAK3924656.1"/>
    </source>
</evidence>
<dbReference type="Gene3D" id="1.10.10.1070">
    <property type="entry name" value="Zinc finger, BED domain-containing"/>
    <property type="match status" value="1"/>
</dbReference>
<feature type="region of interest" description="Disordered" evidence="1">
    <location>
        <begin position="1"/>
        <end position="25"/>
    </location>
</feature>
<dbReference type="EMBL" id="JAHWGI010001195">
    <property type="protein sequence ID" value="KAK3924656.1"/>
    <property type="molecule type" value="Genomic_DNA"/>
</dbReference>
<organism evidence="2 3">
    <name type="scientific">Frankliniella fusca</name>
    <dbReference type="NCBI Taxonomy" id="407009"/>
    <lineage>
        <taxon>Eukaryota</taxon>
        <taxon>Metazoa</taxon>
        <taxon>Ecdysozoa</taxon>
        <taxon>Arthropoda</taxon>
        <taxon>Hexapoda</taxon>
        <taxon>Insecta</taxon>
        <taxon>Pterygota</taxon>
        <taxon>Neoptera</taxon>
        <taxon>Paraneoptera</taxon>
        <taxon>Thysanoptera</taxon>
        <taxon>Terebrantia</taxon>
        <taxon>Thripoidea</taxon>
        <taxon>Thripidae</taxon>
        <taxon>Frankliniella</taxon>
    </lineage>
</organism>
<keyword evidence="3" id="KW-1185">Reference proteome</keyword>
<dbReference type="AlphaFoldDB" id="A0AAE1HNJ5"/>
<gene>
    <name evidence="2" type="ORF">KUF71_012790</name>
</gene>